<keyword evidence="3" id="KW-1185">Reference proteome</keyword>
<evidence type="ECO:0008006" key="4">
    <source>
        <dbReference type="Google" id="ProtNLM"/>
    </source>
</evidence>
<dbReference type="OrthoDB" id="4763664at2"/>
<proteinExistence type="predicted"/>
<dbReference type="Proteomes" id="UP000319375">
    <property type="component" value="Unassembled WGS sequence"/>
</dbReference>
<organism evidence="2 3">
    <name type="scientific">Tsukamurella conjunctivitidis</name>
    <dbReference type="NCBI Taxonomy" id="2592068"/>
    <lineage>
        <taxon>Bacteria</taxon>
        <taxon>Bacillati</taxon>
        <taxon>Actinomycetota</taxon>
        <taxon>Actinomycetes</taxon>
        <taxon>Mycobacteriales</taxon>
        <taxon>Tsukamurellaceae</taxon>
        <taxon>Tsukamurella</taxon>
    </lineage>
</organism>
<evidence type="ECO:0000313" key="3">
    <source>
        <dbReference type="Proteomes" id="UP000319375"/>
    </source>
</evidence>
<name>A0A5C5RWZ8_9ACTN</name>
<sequence>MAKKADTQGPELVEDLDAVETPDEQAEEKPAPKPGDADYDWSAHYPADAKLFRHTLPNGKVIAIREFGAIYSKGWLYKIRNFDSDVDFQFAAIDRAACETAQALIASVDTPVDGDADPFDELWSAWVAAATSHDGEKGMTPGE</sequence>
<comment type="caution">
    <text evidence="2">The sequence shown here is derived from an EMBL/GenBank/DDBJ whole genome shotgun (WGS) entry which is preliminary data.</text>
</comment>
<feature type="region of interest" description="Disordered" evidence="1">
    <location>
        <begin position="1"/>
        <end position="40"/>
    </location>
</feature>
<evidence type="ECO:0000256" key="1">
    <source>
        <dbReference type="SAM" id="MobiDB-lite"/>
    </source>
</evidence>
<feature type="compositionally biased region" description="Acidic residues" evidence="1">
    <location>
        <begin position="12"/>
        <end position="26"/>
    </location>
</feature>
<reference evidence="2 3" key="1">
    <citation type="submission" date="2019-06" db="EMBL/GenBank/DDBJ databases">
        <title>Tsukamurella conjunctivitidis sp. nov., Tsukamurella assacharolytica sp. nov. and Tsukamurella sputae sp. nov. isolated from patients with conjunctivitis, bacteraemia (lymphoma) and respiratory infection (sputum) in Hong Kong.</title>
        <authorList>
            <person name="Teng J.L.L."/>
            <person name="Lee H.H."/>
            <person name="Fong J.Y.H."/>
            <person name="Fok K.M.N."/>
            <person name="Lau S.K.P."/>
            <person name="Woo P.C.Y."/>
        </authorList>
    </citation>
    <scope>NUCLEOTIDE SEQUENCE [LARGE SCALE GENOMIC DNA]</scope>
    <source>
        <strain evidence="2 3">HKU72</strain>
    </source>
</reference>
<accession>A0A5C5RWZ8</accession>
<dbReference type="EMBL" id="VIGX01000015">
    <property type="protein sequence ID" value="TWS27262.1"/>
    <property type="molecule type" value="Genomic_DNA"/>
</dbReference>
<gene>
    <name evidence="2" type="ORF">FK530_19130</name>
</gene>
<dbReference type="RefSeq" id="WP_146488576.1">
    <property type="nucleotide sequence ID" value="NZ_VIGX01000015.1"/>
</dbReference>
<dbReference type="AlphaFoldDB" id="A0A5C5RWZ8"/>
<evidence type="ECO:0000313" key="2">
    <source>
        <dbReference type="EMBL" id="TWS27262.1"/>
    </source>
</evidence>
<protein>
    <recommendedName>
        <fullName evidence="4">Tail assembly chaperone</fullName>
    </recommendedName>
</protein>